<dbReference type="AlphaFoldDB" id="A0A7C3VUZ0"/>
<proteinExistence type="predicted"/>
<gene>
    <name evidence="1" type="ORF">ENR15_22535</name>
</gene>
<sequence>MAEQFQPLNGGEVVSLKQAAEKSPLQRGCVGSSPGPRPPISPHIPPVYIIYWQFAINNRKKTPTSGALPSGCIYSI</sequence>
<name>A0A7C3VUZ0_9CYAN</name>
<evidence type="ECO:0000313" key="1">
    <source>
        <dbReference type="EMBL" id="HGG03336.1"/>
    </source>
</evidence>
<dbReference type="EMBL" id="DSPX01000231">
    <property type="protein sequence ID" value="HGG03336.1"/>
    <property type="molecule type" value="Genomic_DNA"/>
</dbReference>
<organism evidence="1">
    <name type="scientific">Planktothricoides sp. SpSt-374</name>
    <dbReference type="NCBI Taxonomy" id="2282167"/>
    <lineage>
        <taxon>Bacteria</taxon>
        <taxon>Bacillati</taxon>
        <taxon>Cyanobacteriota</taxon>
        <taxon>Cyanophyceae</taxon>
        <taxon>Oscillatoriophycideae</taxon>
        <taxon>Oscillatoriales</taxon>
        <taxon>Oscillatoriaceae</taxon>
        <taxon>Planktothricoides</taxon>
    </lineage>
</organism>
<comment type="caution">
    <text evidence="1">The sequence shown here is derived from an EMBL/GenBank/DDBJ whole genome shotgun (WGS) entry which is preliminary data.</text>
</comment>
<accession>A0A7C3VUZ0</accession>
<reference evidence="1" key="1">
    <citation type="journal article" date="2020" name="mSystems">
        <title>Genome- and Community-Level Interaction Insights into Carbon Utilization and Element Cycling Functions of Hydrothermarchaeota in Hydrothermal Sediment.</title>
        <authorList>
            <person name="Zhou Z."/>
            <person name="Liu Y."/>
            <person name="Xu W."/>
            <person name="Pan J."/>
            <person name="Luo Z.H."/>
            <person name="Li M."/>
        </authorList>
    </citation>
    <scope>NUCLEOTIDE SEQUENCE [LARGE SCALE GENOMIC DNA]</scope>
    <source>
        <strain evidence="1">SpSt-374</strain>
    </source>
</reference>
<protein>
    <submittedName>
        <fullName evidence="1">Uncharacterized protein</fullName>
    </submittedName>
</protein>